<protein>
    <recommendedName>
        <fullName evidence="2">DUF6533 domain-containing protein</fullName>
    </recommendedName>
</protein>
<keyword evidence="4" id="KW-1185">Reference proteome</keyword>
<feature type="domain" description="DUF6533" evidence="2">
    <location>
        <begin position="26"/>
        <end position="70"/>
    </location>
</feature>
<accession>A0A9Q5HV92</accession>
<organism evidence="3 4">
    <name type="scientific">Sanghuangporus baumii</name>
    <name type="common">Phellinus baumii</name>
    <dbReference type="NCBI Taxonomy" id="108892"/>
    <lineage>
        <taxon>Eukaryota</taxon>
        <taxon>Fungi</taxon>
        <taxon>Dikarya</taxon>
        <taxon>Basidiomycota</taxon>
        <taxon>Agaricomycotina</taxon>
        <taxon>Agaricomycetes</taxon>
        <taxon>Hymenochaetales</taxon>
        <taxon>Hymenochaetaceae</taxon>
        <taxon>Sanghuangporus</taxon>
    </lineage>
</organism>
<sequence length="281" mass="31447">MLALRFDTQEMDPRRESTSAFQTSLFCVAFTTVLFYDIVIKVDQEVKYFWRYPLRPVSFLYFSTRFCGILGASSGILYSMNNEITPLCKIRMLCTAVHSNMDDYKVNLATGRPKCANAPCLPLSTATGRLALVVYEVKDANPIASRLNGDYVICLLQRVQDPGWNTATWIVLLLYGVILMALALYKTLKYWESVRQSTALLRVLIEDQMIYFSMTIICAVMNLIAGYLGHSAYLDNIVLGLPSLLSAIGAHMLIHLKEVGAKGTGEDASYRTHSLSAMEFA</sequence>
<dbReference type="InterPro" id="IPR045340">
    <property type="entry name" value="DUF6533"/>
</dbReference>
<keyword evidence="1" id="KW-0472">Membrane</keyword>
<dbReference type="Proteomes" id="UP000757232">
    <property type="component" value="Unassembled WGS sequence"/>
</dbReference>
<evidence type="ECO:0000313" key="4">
    <source>
        <dbReference type="Proteomes" id="UP000757232"/>
    </source>
</evidence>
<evidence type="ECO:0000259" key="2">
    <source>
        <dbReference type="Pfam" id="PF20151"/>
    </source>
</evidence>
<feature type="transmembrane region" description="Helical" evidence="1">
    <location>
        <begin position="59"/>
        <end position="78"/>
    </location>
</feature>
<keyword evidence="1" id="KW-0812">Transmembrane</keyword>
<feature type="transmembrane region" description="Helical" evidence="1">
    <location>
        <begin position="209"/>
        <end position="230"/>
    </location>
</feature>
<feature type="transmembrane region" description="Helical" evidence="1">
    <location>
        <begin position="236"/>
        <end position="254"/>
    </location>
</feature>
<comment type="caution">
    <text evidence="3">The sequence shown here is derived from an EMBL/GenBank/DDBJ whole genome shotgun (WGS) entry which is preliminary data.</text>
</comment>
<evidence type="ECO:0000256" key="1">
    <source>
        <dbReference type="SAM" id="Phobius"/>
    </source>
</evidence>
<evidence type="ECO:0000313" key="3">
    <source>
        <dbReference type="EMBL" id="OCB86504.1"/>
    </source>
</evidence>
<name>A0A9Q5HV92_SANBA</name>
<feature type="transmembrane region" description="Helical" evidence="1">
    <location>
        <begin position="167"/>
        <end position="188"/>
    </location>
</feature>
<gene>
    <name evidence="3" type="ORF">A7U60_g6399</name>
</gene>
<keyword evidence="1" id="KW-1133">Transmembrane helix</keyword>
<reference evidence="3" key="1">
    <citation type="submission" date="2016-06" db="EMBL/GenBank/DDBJ databases">
        <title>Draft Genome sequence of the fungus Inonotus baumii.</title>
        <authorList>
            <person name="Zhu H."/>
            <person name="Lin W."/>
        </authorList>
    </citation>
    <scope>NUCLEOTIDE SEQUENCE</scope>
    <source>
        <strain evidence="3">821</strain>
    </source>
</reference>
<feature type="transmembrane region" description="Helical" evidence="1">
    <location>
        <begin position="20"/>
        <end position="39"/>
    </location>
</feature>
<dbReference type="Pfam" id="PF20151">
    <property type="entry name" value="DUF6533"/>
    <property type="match status" value="1"/>
</dbReference>
<dbReference type="OrthoDB" id="3349377at2759"/>
<proteinExistence type="predicted"/>
<dbReference type="EMBL" id="LNZH02000201">
    <property type="protein sequence ID" value="OCB86504.1"/>
    <property type="molecule type" value="Genomic_DNA"/>
</dbReference>
<dbReference type="AlphaFoldDB" id="A0A9Q5HV92"/>